<evidence type="ECO:0008006" key="4">
    <source>
        <dbReference type="Google" id="ProtNLM"/>
    </source>
</evidence>
<keyword evidence="1" id="KW-0472">Membrane</keyword>
<proteinExistence type="predicted"/>
<comment type="caution">
    <text evidence="2">The sequence shown here is derived from an EMBL/GenBank/DDBJ whole genome shotgun (WGS) entry which is preliminary data.</text>
</comment>
<accession>A0A6L9U765</accession>
<dbReference type="AlphaFoldDB" id="A0A6L9U765"/>
<name>A0A6L9U765_9HYPH</name>
<organism evidence="2 3">
    <name type="scientific">Rhizobium lusitanum</name>
    <dbReference type="NCBI Taxonomy" id="293958"/>
    <lineage>
        <taxon>Bacteria</taxon>
        <taxon>Pseudomonadati</taxon>
        <taxon>Pseudomonadota</taxon>
        <taxon>Alphaproteobacteria</taxon>
        <taxon>Hyphomicrobiales</taxon>
        <taxon>Rhizobiaceae</taxon>
        <taxon>Rhizobium/Agrobacterium group</taxon>
        <taxon>Rhizobium</taxon>
    </lineage>
</organism>
<keyword evidence="1" id="KW-1133">Transmembrane helix</keyword>
<feature type="transmembrane region" description="Helical" evidence="1">
    <location>
        <begin position="77"/>
        <end position="99"/>
    </location>
</feature>
<gene>
    <name evidence="2" type="ORF">GR212_11190</name>
</gene>
<keyword evidence="1" id="KW-0812">Transmembrane</keyword>
<dbReference type="RefSeq" id="WP_163986567.1">
    <property type="nucleotide sequence ID" value="NZ_WUEY01000004.1"/>
</dbReference>
<sequence>MVGLTGGRLKAFAGSSIVHVLFAFLAMGGWAVFANRLHPMPRPLISGIVQGVLSGCLTLFLKSVVEALSRRFSGFTVLWAPPLIACLGSATILIAIHALSGTPEILKTIAVPLLVSSSYAAIYNYSISGGRHRGMSGESHDR</sequence>
<evidence type="ECO:0000313" key="2">
    <source>
        <dbReference type="EMBL" id="NEI70136.1"/>
    </source>
</evidence>
<feature type="transmembrane region" description="Helical" evidence="1">
    <location>
        <begin position="105"/>
        <end position="125"/>
    </location>
</feature>
<evidence type="ECO:0000313" key="3">
    <source>
        <dbReference type="Proteomes" id="UP000483035"/>
    </source>
</evidence>
<dbReference type="Proteomes" id="UP000483035">
    <property type="component" value="Unassembled WGS sequence"/>
</dbReference>
<feature type="transmembrane region" description="Helical" evidence="1">
    <location>
        <begin position="12"/>
        <end position="33"/>
    </location>
</feature>
<feature type="transmembrane region" description="Helical" evidence="1">
    <location>
        <begin position="45"/>
        <end position="65"/>
    </location>
</feature>
<reference evidence="2 3" key="1">
    <citation type="submission" date="2019-12" db="EMBL/GenBank/DDBJ databases">
        <title>Rhizobium genotypes associated with high levels of biological nitrogen fixation by grain legumes in a temperate-maritime cropping system.</title>
        <authorList>
            <person name="Maluk M."/>
            <person name="Francesc Ferrando Molina F."/>
            <person name="Lopez Del Egido L."/>
            <person name="Lafos M."/>
            <person name="Langarica-Fuentes A."/>
            <person name="Gebre Yohannes G."/>
            <person name="Young M.W."/>
            <person name="Martin P."/>
            <person name="Gantlett R."/>
            <person name="Kenicer G."/>
            <person name="Hawes C."/>
            <person name="Begg G.S."/>
            <person name="Quilliam R.S."/>
            <person name="Squire G.R."/>
            <person name="Poole P.S."/>
            <person name="Young P.W."/>
            <person name="Iannetta P.M."/>
            <person name="James E.K."/>
        </authorList>
    </citation>
    <scope>NUCLEOTIDE SEQUENCE [LARGE SCALE GENOMIC DNA]</scope>
    <source>
        <strain evidence="2 3">JHI1118</strain>
    </source>
</reference>
<dbReference type="EMBL" id="WUEY01000004">
    <property type="protein sequence ID" value="NEI70136.1"/>
    <property type="molecule type" value="Genomic_DNA"/>
</dbReference>
<protein>
    <recommendedName>
        <fullName evidence="4">Transmembrane protein</fullName>
    </recommendedName>
</protein>
<evidence type="ECO:0000256" key="1">
    <source>
        <dbReference type="SAM" id="Phobius"/>
    </source>
</evidence>